<dbReference type="PANTHER" id="PTHR12489">
    <property type="entry name" value="LIPOMA HMGIC FUSION PARTNER-LIKE PROTEIN"/>
    <property type="match status" value="1"/>
</dbReference>
<evidence type="ECO:0000256" key="1">
    <source>
        <dbReference type="ARBA" id="ARBA00004141"/>
    </source>
</evidence>
<evidence type="ECO:0000256" key="3">
    <source>
        <dbReference type="ARBA" id="ARBA00022989"/>
    </source>
</evidence>
<gene>
    <name evidence="7" type="ORF">mMyoMyo1_019334</name>
</gene>
<feature type="transmembrane region" description="Helical" evidence="5">
    <location>
        <begin position="109"/>
        <end position="132"/>
    </location>
</feature>
<keyword evidence="8" id="KW-1185">Reference proteome</keyword>
<dbReference type="Proteomes" id="UP000527355">
    <property type="component" value="Unassembled WGS sequence"/>
</dbReference>
<protein>
    <submittedName>
        <fullName evidence="7">Transmembrane protein 211</fullName>
    </submittedName>
</protein>
<dbReference type="VEuPathDB" id="HostDB:GeneID_118678569"/>
<sequence>MVGSVWVALGLSLTCISALSLLSPAWFQTPTFSFGVLSYCSWPQGDSWNQSCGIFRSLDDIPDFAWKVSAALLLGGWLLLAFHAILLLSWVLAPKELCPRRGSGKMRGVLAAAATTTIVGLLAFPIGLASPFAKEACGASSVYRSGQCQLGWGYVTAILNAVLASILAVIRWPRTTKVQGRTIRFSSDTEKIILMPEVRK</sequence>
<feature type="chain" id="PRO_5029876278" evidence="6">
    <location>
        <begin position="19"/>
        <end position="200"/>
    </location>
</feature>
<dbReference type="Pfam" id="PF10242">
    <property type="entry name" value="L_HMGIC_fpl"/>
    <property type="match status" value="1"/>
</dbReference>
<accession>A0A7J7S387</accession>
<reference evidence="7 8" key="1">
    <citation type="journal article" date="2020" name="Nature">
        <title>Six reference-quality genomes reveal evolution of bat adaptations.</title>
        <authorList>
            <person name="Jebb D."/>
            <person name="Huang Z."/>
            <person name="Pippel M."/>
            <person name="Hughes G.M."/>
            <person name="Lavrichenko K."/>
            <person name="Devanna P."/>
            <person name="Winkler S."/>
            <person name="Jermiin L.S."/>
            <person name="Skirmuntt E.C."/>
            <person name="Katzourakis A."/>
            <person name="Burkitt-Gray L."/>
            <person name="Ray D.A."/>
            <person name="Sullivan K.A.M."/>
            <person name="Roscito J.G."/>
            <person name="Kirilenko B.M."/>
            <person name="Davalos L.M."/>
            <person name="Corthals A.P."/>
            <person name="Power M.L."/>
            <person name="Jones G."/>
            <person name="Ransome R.D."/>
            <person name="Dechmann D.K.N."/>
            <person name="Locatelli A.G."/>
            <person name="Puechmaille S.J."/>
            <person name="Fedrigo O."/>
            <person name="Jarvis E.D."/>
            <person name="Hiller M."/>
            <person name="Vernes S.C."/>
            <person name="Myers E.W."/>
            <person name="Teeling E.C."/>
        </authorList>
    </citation>
    <scope>NUCLEOTIDE SEQUENCE [LARGE SCALE GENOMIC DNA]</scope>
    <source>
        <strain evidence="7">MMyoMyo1</strain>
        <tissue evidence="7">Flight muscle</tissue>
    </source>
</reference>
<proteinExistence type="predicted"/>
<feature type="signal peptide" evidence="6">
    <location>
        <begin position="1"/>
        <end position="18"/>
    </location>
</feature>
<dbReference type="GO" id="GO:0016020">
    <property type="term" value="C:membrane"/>
    <property type="evidence" value="ECO:0007669"/>
    <property type="project" value="UniProtKB-SubCell"/>
</dbReference>
<dbReference type="OrthoDB" id="5975578at2759"/>
<evidence type="ECO:0000256" key="4">
    <source>
        <dbReference type="ARBA" id="ARBA00023136"/>
    </source>
</evidence>
<feature type="transmembrane region" description="Helical" evidence="5">
    <location>
        <begin position="152"/>
        <end position="172"/>
    </location>
</feature>
<dbReference type="PANTHER" id="PTHR12489:SF20">
    <property type="entry name" value="LHFPL TETRASPAN SUBFAMILY MEMBER 7 PROTEIN"/>
    <property type="match status" value="1"/>
</dbReference>
<comment type="subcellular location">
    <subcellularLocation>
        <location evidence="1">Membrane</location>
        <topology evidence="1">Multi-pass membrane protein</topology>
    </subcellularLocation>
</comment>
<keyword evidence="3 5" id="KW-1133">Transmembrane helix</keyword>
<dbReference type="EMBL" id="JABWUV010000020">
    <property type="protein sequence ID" value="KAF6282926.1"/>
    <property type="molecule type" value="Genomic_DNA"/>
</dbReference>
<name>A0A7J7S387_MYOMY</name>
<evidence type="ECO:0000313" key="7">
    <source>
        <dbReference type="EMBL" id="KAF6282926.1"/>
    </source>
</evidence>
<evidence type="ECO:0000256" key="2">
    <source>
        <dbReference type="ARBA" id="ARBA00022692"/>
    </source>
</evidence>
<evidence type="ECO:0000256" key="5">
    <source>
        <dbReference type="SAM" id="Phobius"/>
    </source>
</evidence>
<evidence type="ECO:0000256" key="6">
    <source>
        <dbReference type="SAM" id="SignalP"/>
    </source>
</evidence>
<keyword evidence="2 5" id="KW-0812">Transmembrane</keyword>
<keyword evidence="6" id="KW-0732">Signal</keyword>
<comment type="caution">
    <text evidence="7">The sequence shown here is derived from an EMBL/GenBank/DDBJ whole genome shotgun (WGS) entry which is preliminary data.</text>
</comment>
<evidence type="ECO:0000313" key="8">
    <source>
        <dbReference type="Proteomes" id="UP000527355"/>
    </source>
</evidence>
<feature type="transmembrane region" description="Helical" evidence="5">
    <location>
        <begin position="64"/>
        <end position="88"/>
    </location>
</feature>
<dbReference type="InterPro" id="IPR019372">
    <property type="entry name" value="LHFPL"/>
</dbReference>
<organism evidence="7 8">
    <name type="scientific">Myotis myotis</name>
    <name type="common">Greater mouse-eared bat</name>
    <name type="synonym">Vespertilio myotis</name>
    <dbReference type="NCBI Taxonomy" id="51298"/>
    <lineage>
        <taxon>Eukaryota</taxon>
        <taxon>Metazoa</taxon>
        <taxon>Chordata</taxon>
        <taxon>Craniata</taxon>
        <taxon>Vertebrata</taxon>
        <taxon>Euteleostomi</taxon>
        <taxon>Mammalia</taxon>
        <taxon>Eutheria</taxon>
        <taxon>Laurasiatheria</taxon>
        <taxon>Chiroptera</taxon>
        <taxon>Yangochiroptera</taxon>
        <taxon>Vespertilionidae</taxon>
        <taxon>Myotis</taxon>
    </lineage>
</organism>
<keyword evidence="4 5" id="KW-0472">Membrane</keyword>
<dbReference type="AlphaFoldDB" id="A0A7J7S387"/>